<feature type="domain" description="Glycosyltransferase subfamily 4-like N-terminal" evidence="2">
    <location>
        <begin position="14"/>
        <end position="160"/>
    </location>
</feature>
<dbReference type="Gene3D" id="3.40.50.2000">
    <property type="entry name" value="Glycogen Phosphorylase B"/>
    <property type="match status" value="2"/>
</dbReference>
<dbReference type="RefSeq" id="WP_069377623.1">
    <property type="nucleotide sequence ID" value="NZ_CP017141.1"/>
</dbReference>
<dbReference type="CDD" id="cd03811">
    <property type="entry name" value="GT4_GT28_WabH-like"/>
    <property type="match status" value="1"/>
</dbReference>
<reference evidence="3 4" key="1">
    <citation type="submission" date="2016-08" db="EMBL/GenBank/DDBJ databases">
        <authorList>
            <person name="Seilhamer J.J."/>
        </authorList>
    </citation>
    <scope>NUCLEOTIDE SEQUENCE [LARGE SCALE GENOMIC DNA]</scope>
    <source>
        <strain evidence="3 4">DX4</strain>
    </source>
</reference>
<dbReference type="GO" id="GO:0016757">
    <property type="term" value="F:glycosyltransferase activity"/>
    <property type="evidence" value="ECO:0007669"/>
    <property type="project" value="InterPro"/>
</dbReference>
<dbReference type="InterPro" id="IPR001296">
    <property type="entry name" value="Glyco_trans_1"/>
</dbReference>
<evidence type="ECO:0000313" key="4">
    <source>
        <dbReference type="Proteomes" id="UP000094313"/>
    </source>
</evidence>
<name>A0A1D7QB53_9SPHI</name>
<dbReference type="KEGG" id="psty:BFS30_01310"/>
<dbReference type="EMBL" id="CP017141">
    <property type="protein sequence ID" value="AOM75926.1"/>
    <property type="molecule type" value="Genomic_DNA"/>
</dbReference>
<proteinExistence type="predicted"/>
<sequence>MSRIIHLIGNLARGGAERFVVDLCNEMARKPEHEITLVSLCGNQKENSFLEEIDERVNYVSFEKKSGFSWTVLMKLTAWLKNQSPDIVHSHQNSSEYLLLYRMARNETIFFHTIHNLAEAECPGLILKMFRKVFYKSNKVIPVTISADCSRSYREYYRLRNDVLVENARPPVLITAERNELLKQYKGNEDGFLIVHIGRISPEKNQKLLIEVVQKLNETTPVPCRLLLIGEVKELKLYQSLKKQVNGDPCIEFLGGKKNVGDYLSIADAFCLSSTWEGMPISLIEAMSLGCIPVCTPIGGMKEMIRTGITGFLSREVSTTAYYEALKQALYTPDKETIKENLKKDYEQKYTIGISAGKHLKVYAIAMNLKEHKVRELYC</sequence>
<dbReference type="PANTHER" id="PTHR12526:SF638">
    <property type="entry name" value="SPORE COAT PROTEIN SA"/>
    <property type="match status" value="1"/>
</dbReference>
<feature type="domain" description="Glycosyl transferase family 1" evidence="1">
    <location>
        <begin position="179"/>
        <end position="335"/>
    </location>
</feature>
<organism evidence="3 4">
    <name type="scientific">Pedobacter steynii</name>
    <dbReference type="NCBI Taxonomy" id="430522"/>
    <lineage>
        <taxon>Bacteria</taxon>
        <taxon>Pseudomonadati</taxon>
        <taxon>Bacteroidota</taxon>
        <taxon>Sphingobacteriia</taxon>
        <taxon>Sphingobacteriales</taxon>
        <taxon>Sphingobacteriaceae</taxon>
        <taxon>Pedobacter</taxon>
    </lineage>
</organism>
<gene>
    <name evidence="3" type="ORF">BFS30_01310</name>
</gene>
<dbReference type="Proteomes" id="UP000094313">
    <property type="component" value="Chromosome"/>
</dbReference>
<evidence type="ECO:0000259" key="1">
    <source>
        <dbReference type="Pfam" id="PF00534"/>
    </source>
</evidence>
<dbReference type="PANTHER" id="PTHR12526">
    <property type="entry name" value="GLYCOSYLTRANSFERASE"/>
    <property type="match status" value="1"/>
</dbReference>
<keyword evidence="4" id="KW-1185">Reference proteome</keyword>
<dbReference type="InterPro" id="IPR028098">
    <property type="entry name" value="Glyco_trans_4-like_N"/>
</dbReference>
<dbReference type="Pfam" id="PF13439">
    <property type="entry name" value="Glyco_transf_4"/>
    <property type="match status" value="1"/>
</dbReference>
<accession>A0A1D7QB53</accession>
<protein>
    <submittedName>
        <fullName evidence="3">Uncharacterized protein</fullName>
    </submittedName>
</protein>
<dbReference type="Pfam" id="PF00534">
    <property type="entry name" value="Glycos_transf_1"/>
    <property type="match status" value="1"/>
</dbReference>
<dbReference type="SUPFAM" id="SSF53756">
    <property type="entry name" value="UDP-Glycosyltransferase/glycogen phosphorylase"/>
    <property type="match status" value="1"/>
</dbReference>
<evidence type="ECO:0000313" key="3">
    <source>
        <dbReference type="EMBL" id="AOM75926.1"/>
    </source>
</evidence>
<evidence type="ECO:0000259" key="2">
    <source>
        <dbReference type="Pfam" id="PF13439"/>
    </source>
</evidence>
<dbReference type="AlphaFoldDB" id="A0A1D7QB53"/>